<organism evidence="2 3">
    <name type="scientific">Reyranella soli</name>
    <dbReference type="NCBI Taxonomy" id="1230389"/>
    <lineage>
        <taxon>Bacteria</taxon>
        <taxon>Pseudomonadati</taxon>
        <taxon>Pseudomonadota</taxon>
        <taxon>Alphaproteobacteria</taxon>
        <taxon>Hyphomicrobiales</taxon>
        <taxon>Reyranellaceae</taxon>
        <taxon>Reyranella</taxon>
    </lineage>
</organism>
<dbReference type="GO" id="GO:0016779">
    <property type="term" value="F:nucleotidyltransferase activity"/>
    <property type="evidence" value="ECO:0007669"/>
    <property type="project" value="UniProtKB-KW"/>
</dbReference>
<dbReference type="InterPro" id="IPR000873">
    <property type="entry name" value="AMP-dep_synth/lig_dom"/>
</dbReference>
<dbReference type="EMBL" id="BKAJ01000331">
    <property type="protein sequence ID" value="GEP62170.1"/>
    <property type="molecule type" value="Genomic_DNA"/>
</dbReference>
<dbReference type="PANTHER" id="PTHR36932">
    <property type="entry name" value="CAPSULAR POLYSACCHARIDE BIOSYNTHESIS PROTEIN"/>
    <property type="match status" value="1"/>
</dbReference>
<gene>
    <name evidence="2" type="ORF">RSO01_93360</name>
</gene>
<keyword evidence="3" id="KW-1185">Reference proteome</keyword>
<protein>
    <submittedName>
        <fullName evidence="2">Adenylyltransferase</fullName>
    </submittedName>
</protein>
<sequence>MIMPFESALPDIAWPAAVSGRGMATLSLLFQLERTQWWPADRLREAQQAQLKRLLDHAARHVPFYRRRLGKVADADGEMFWQRWCELPLLTRQDVQRAGDDLFSRSLPDGHGELTEVYTSGSTGKPVHAVRSDLWLLMWSAATVREHLWHGRDFSGKLAAIRESGTGKALYPDGERLDNWGFSTADIFRTGPSVSLNITTPVDDQLDWLSREEPDYLLTHPTMLDRLVRRSAETGRRPKRLKQVLTISEILAPGLRELCRTEWGARVVDTYSTREAGYLALQCPDTDHYHLQSETALVEILDSDGQPCAPGEVGRVIVTPLHNLAMPLVRYDVGDHAEAGGPCSCGRGLPVIRRILGRRQNMLRTAEGERWPLLSSDDIGKLLALAPIRQYQFAQTHPDRIEVRLQTERTLTDEEARGVLGWARAKFGQGFRIDLAFPAELSRTASGKFEDFVCLL</sequence>
<dbReference type="Gene3D" id="3.40.50.12780">
    <property type="entry name" value="N-terminal domain of ligase-like"/>
    <property type="match status" value="1"/>
</dbReference>
<proteinExistence type="predicted"/>
<dbReference type="InterPro" id="IPR053158">
    <property type="entry name" value="CapK_Type1_Caps_Biosynth"/>
</dbReference>
<accession>A0A512NT94</accession>
<feature type="domain" description="AMP-dependent synthetase/ligase" evidence="1">
    <location>
        <begin position="205"/>
        <end position="318"/>
    </location>
</feature>
<dbReference type="InterPro" id="IPR042099">
    <property type="entry name" value="ANL_N_sf"/>
</dbReference>
<dbReference type="SUPFAM" id="SSF56801">
    <property type="entry name" value="Acetyl-CoA synthetase-like"/>
    <property type="match status" value="1"/>
</dbReference>
<reference evidence="2 3" key="1">
    <citation type="submission" date="2019-07" db="EMBL/GenBank/DDBJ databases">
        <title>Whole genome shotgun sequence of Reyranella soli NBRC 108950.</title>
        <authorList>
            <person name="Hosoyama A."/>
            <person name="Uohara A."/>
            <person name="Ohji S."/>
            <person name="Ichikawa N."/>
        </authorList>
    </citation>
    <scope>NUCLEOTIDE SEQUENCE [LARGE SCALE GENOMIC DNA]</scope>
    <source>
        <strain evidence="2 3">NBRC 108950</strain>
    </source>
</reference>
<dbReference type="Pfam" id="PF00501">
    <property type="entry name" value="AMP-binding"/>
    <property type="match status" value="1"/>
</dbReference>
<keyword evidence="2" id="KW-0548">Nucleotidyltransferase</keyword>
<keyword evidence="2" id="KW-0808">Transferase</keyword>
<comment type="caution">
    <text evidence="2">The sequence shown here is derived from an EMBL/GenBank/DDBJ whole genome shotgun (WGS) entry which is preliminary data.</text>
</comment>
<dbReference type="Proteomes" id="UP000321058">
    <property type="component" value="Unassembled WGS sequence"/>
</dbReference>
<evidence type="ECO:0000313" key="3">
    <source>
        <dbReference type="Proteomes" id="UP000321058"/>
    </source>
</evidence>
<dbReference type="PANTHER" id="PTHR36932:SF1">
    <property type="entry name" value="CAPSULAR POLYSACCHARIDE BIOSYNTHESIS PROTEIN"/>
    <property type="match status" value="1"/>
</dbReference>
<evidence type="ECO:0000259" key="1">
    <source>
        <dbReference type="Pfam" id="PF00501"/>
    </source>
</evidence>
<dbReference type="AlphaFoldDB" id="A0A512NT94"/>
<dbReference type="OrthoDB" id="580775at2"/>
<evidence type="ECO:0000313" key="2">
    <source>
        <dbReference type="EMBL" id="GEP62170.1"/>
    </source>
</evidence>
<name>A0A512NT94_9HYPH</name>
<dbReference type="RefSeq" id="WP_147157430.1">
    <property type="nucleotide sequence ID" value="NZ_BKAJ01000331.1"/>
</dbReference>